<dbReference type="AlphaFoldDB" id="A0A0K2UNI9"/>
<accession>A0A0K2UNI9</accession>
<evidence type="ECO:0000313" key="1">
    <source>
        <dbReference type="EMBL" id="CDW39432.1"/>
    </source>
</evidence>
<reference evidence="1" key="1">
    <citation type="submission" date="2014-05" db="EMBL/GenBank/DDBJ databases">
        <authorList>
            <person name="Chronopoulou M."/>
        </authorList>
    </citation>
    <scope>NUCLEOTIDE SEQUENCE</scope>
    <source>
        <tissue evidence="1">Whole organism</tissue>
    </source>
</reference>
<protein>
    <submittedName>
        <fullName evidence="1">Uncharacterized protein</fullName>
    </submittedName>
</protein>
<name>A0A0K2UNI9_LEPSM</name>
<feature type="non-terminal residue" evidence="1">
    <location>
        <position position="1"/>
    </location>
</feature>
<dbReference type="EMBL" id="HACA01022071">
    <property type="protein sequence ID" value="CDW39432.1"/>
    <property type="molecule type" value="Transcribed_RNA"/>
</dbReference>
<proteinExistence type="predicted"/>
<organism evidence="1">
    <name type="scientific">Lepeophtheirus salmonis</name>
    <name type="common">Salmon louse</name>
    <name type="synonym">Caligus salmonis</name>
    <dbReference type="NCBI Taxonomy" id="72036"/>
    <lineage>
        <taxon>Eukaryota</taxon>
        <taxon>Metazoa</taxon>
        <taxon>Ecdysozoa</taxon>
        <taxon>Arthropoda</taxon>
        <taxon>Crustacea</taxon>
        <taxon>Multicrustacea</taxon>
        <taxon>Hexanauplia</taxon>
        <taxon>Copepoda</taxon>
        <taxon>Siphonostomatoida</taxon>
        <taxon>Caligidae</taxon>
        <taxon>Lepeophtheirus</taxon>
    </lineage>
</organism>
<sequence>CIRPPFSLNFGFKLVLLCSVIKAGLYSSPKAILGILSSIKWCLLLYLWNTLVDREVEDSLNSLLPALCS</sequence>